<evidence type="ECO:0000256" key="8">
    <source>
        <dbReference type="ARBA" id="ARBA00022918"/>
    </source>
</evidence>
<reference evidence="10" key="1">
    <citation type="journal article" date="2012" name="Nat. Biotechnol.">
        <title>Draft genome sequence of pigeonpea (Cajanus cajan), an orphan legume crop of resource-poor farmers.</title>
        <authorList>
            <person name="Varshney R.K."/>
            <person name="Chen W."/>
            <person name="Li Y."/>
            <person name="Bharti A.K."/>
            <person name="Saxena R.K."/>
            <person name="Schlueter J.A."/>
            <person name="Donoghue M.T."/>
            <person name="Azam S."/>
            <person name="Fan G."/>
            <person name="Whaley A.M."/>
            <person name="Farmer A.D."/>
            <person name="Sheridan J."/>
            <person name="Iwata A."/>
            <person name="Tuteja R."/>
            <person name="Penmetsa R.V."/>
            <person name="Wu W."/>
            <person name="Upadhyaya H.D."/>
            <person name="Yang S.P."/>
            <person name="Shah T."/>
            <person name="Saxena K.B."/>
            <person name="Michael T."/>
            <person name="McCombie W.R."/>
            <person name="Yang B."/>
            <person name="Zhang G."/>
            <person name="Yang H."/>
            <person name="Wang J."/>
            <person name="Spillane C."/>
            <person name="Cook D.R."/>
            <person name="May G.D."/>
            <person name="Xu X."/>
            <person name="Jackson S.A."/>
        </authorList>
    </citation>
    <scope>NUCLEOTIDE SEQUENCE [LARGE SCALE GENOMIC DNA]</scope>
</reference>
<dbReference type="AlphaFoldDB" id="A0A151UGQ5"/>
<dbReference type="CDD" id="cd09274">
    <property type="entry name" value="RNase_HI_RT_Ty3"/>
    <property type="match status" value="1"/>
</dbReference>
<dbReference type="Proteomes" id="UP000075243">
    <property type="component" value="Unassembled WGS sequence"/>
</dbReference>
<evidence type="ECO:0000256" key="2">
    <source>
        <dbReference type="ARBA" id="ARBA00022679"/>
    </source>
</evidence>
<keyword evidence="1" id="KW-0645">Protease</keyword>
<keyword evidence="4" id="KW-0540">Nuclease</keyword>
<evidence type="ECO:0000313" key="10">
    <source>
        <dbReference type="EMBL" id="KYP78495.1"/>
    </source>
</evidence>
<dbReference type="Gene3D" id="3.10.10.10">
    <property type="entry name" value="HIV Type 1 Reverse Transcriptase, subunit A, domain 1"/>
    <property type="match status" value="1"/>
</dbReference>
<keyword evidence="6" id="KW-0255">Endonuclease</keyword>
<keyword evidence="8" id="KW-0695">RNA-directed DNA polymerase</keyword>
<dbReference type="PANTHER" id="PTHR33064:SF37">
    <property type="entry name" value="RIBONUCLEASE H"/>
    <property type="match status" value="1"/>
</dbReference>
<gene>
    <name evidence="10" type="ORF">KK1_047342</name>
</gene>
<keyword evidence="11" id="KW-1185">Reference proteome</keyword>
<keyword evidence="7" id="KW-0378">Hydrolase</keyword>
<sequence length="261" mass="30868">MNTQYLEYCKKEIQEYLDKGLIRNSKSPWNCSAFYVMNVAEQERGAPRLVINYKPLNKLLKWIRYPLPNKQDLIKRLNHASIFSKFDMKSRYYQIGVKEEDKYKTKNPNPWNNDKTEIVKRLPCLGIPDPEAYLIVETDASNLGYGGILKQNFLSKEQIFRYHSGIWHPAQQKYSIVKKEILSIVLYLQKFQDDLFSKRFLIRTDCKAAPSVLQKVKNLVSKHIFARWKALLSCFDFEIEHIKGETNTLPDYLTREFLQEK</sequence>
<evidence type="ECO:0000256" key="6">
    <source>
        <dbReference type="ARBA" id="ARBA00022759"/>
    </source>
</evidence>
<proteinExistence type="predicted"/>
<organism evidence="10 11">
    <name type="scientific">Cajanus cajan</name>
    <name type="common">Pigeon pea</name>
    <name type="synonym">Cajanus indicus</name>
    <dbReference type="NCBI Taxonomy" id="3821"/>
    <lineage>
        <taxon>Eukaryota</taxon>
        <taxon>Viridiplantae</taxon>
        <taxon>Streptophyta</taxon>
        <taxon>Embryophyta</taxon>
        <taxon>Tracheophyta</taxon>
        <taxon>Spermatophyta</taxon>
        <taxon>Magnoliopsida</taxon>
        <taxon>eudicotyledons</taxon>
        <taxon>Gunneridae</taxon>
        <taxon>Pentapetalae</taxon>
        <taxon>rosids</taxon>
        <taxon>fabids</taxon>
        <taxon>Fabales</taxon>
        <taxon>Fabaceae</taxon>
        <taxon>Papilionoideae</taxon>
        <taxon>50 kb inversion clade</taxon>
        <taxon>NPAAA clade</taxon>
        <taxon>indigoferoid/millettioid clade</taxon>
        <taxon>Phaseoleae</taxon>
        <taxon>Cajanus</taxon>
    </lineage>
</organism>
<name>A0A151UGQ5_CAJCA</name>
<accession>A0A151UGQ5</accession>
<dbReference type="GO" id="GO:0006508">
    <property type="term" value="P:proteolysis"/>
    <property type="evidence" value="ECO:0007669"/>
    <property type="project" value="UniProtKB-KW"/>
</dbReference>
<dbReference type="Pfam" id="PF17917">
    <property type="entry name" value="RT_RNaseH"/>
    <property type="match status" value="1"/>
</dbReference>
<dbReference type="Gramene" id="C.cajan_47833.t">
    <property type="protein sequence ID" value="C.cajan_47833.t"/>
    <property type="gene ID" value="C.cajan_47833"/>
</dbReference>
<feature type="domain" description="Reverse transcriptase RNase H-like" evidence="9">
    <location>
        <begin position="129"/>
        <end position="235"/>
    </location>
</feature>
<evidence type="ECO:0000256" key="4">
    <source>
        <dbReference type="ARBA" id="ARBA00022722"/>
    </source>
</evidence>
<evidence type="ECO:0000313" key="11">
    <source>
        <dbReference type="Proteomes" id="UP000075243"/>
    </source>
</evidence>
<evidence type="ECO:0000256" key="5">
    <source>
        <dbReference type="ARBA" id="ARBA00022750"/>
    </source>
</evidence>
<dbReference type="SUPFAM" id="SSF56672">
    <property type="entry name" value="DNA/RNA polymerases"/>
    <property type="match status" value="1"/>
</dbReference>
<dbReference type="InterPro" id="IPR041373">
    <property type="entry name" value="RT_RNaseH"/>
</dbReference>
<dbReference type="Gene3D" id="3.30.70.270">
    <property type="match status" value="1"/>
</dbReference>
<evidence type="ECO:0000256" key="7">
    <source>
        <dbReference type="ARBA" id="ARBA00022801"/>
    </source>
</evidence>
<evidence type="ECO:0000256" key="3">
    <source>
        <dbReference type="ARBA" id="ARBA00022695"/>
    </source>
</evidence>
<dbReference type="GO" id="GO:0003964">
    <property type="term" value="F:RNA-directed DNA polymerase activity"/>
    <property type="evidence" value="ECO:0007669"/>
    <property type="project" value="UniProtKB-KW"/>
</dbReference>
<keyword evidence="2" id="KW-0808">Transferase</keyword>
<dbReference type="InterPro" id="IPR043502">
    <property type="entry name" value="DNA/RNA_pol_sf"/>
</dbReference>
<evidence type="ECO:0000256" key="1">
    <source>
        <dbReference type="ARBA" id="ARBA00022670"/>
    </source>
</evidence>
<dbReference type="InterPro" id="IPR043128">
    <property type="entry name" value="Rev_trsase/Diguanyl_cyclase"/>
</dbReference>
<dbReference type="EMBL" id="AGCT01052695">
    <property type="protein sequence ID" value="KYP78495.1"/>
    <property type="molecule type" value="Genomic_DNA"/>
</dbReference>
<keyword evidence="3" id="KW-0548">Nucleotidyltransferase</keyword>
<evidence type="ECO:0000259" key="9">
    <source>
        <dbReference type="Pfam" id="PF17917"/>
    </source>
</evidence>
<dbReference type="InterPro" id="IPR051320">
    <property type="entry name" value="Viral_Replic_Matur_Polypro"/>
</dbReference>
<protein>
    <submittedName>
        <fullName evidence="10">Polyprotein</fullName>
    </submittedName>
</protein>
<keyword evidence="5" id="KW-0064">Aspartyl protease</keyword>
<dbReference type="GO" id="GO:0004519">
    <property type="term" value="F:endonuclease activity"/>
    <property type="evidence" value="ECO:0007669"/>
    <property type="project" value="UniProtKB-KW"/>
</dbReference>
<dbReference type="GO" id="GO:0004190">
    <property type="term" value="F:aspartic-type endopeptidase activity"/>
    <property type="evidence" value="ECO:0007669"/>
    <property type="project" value="UniProtKB-KW"/>
</dbReference>
<comment type="caution">
    <text evidence="10">The sequence shown here is derived from an EMBL/GenBank/DDBJ whole genome shotgun (WGS) entry which is preliminary data.</text>
</comment>
<dbReference type="PANTHER" id="PTHR33064">
    <property type="entry name" value="POL PROTEIN"/>
    <property type="match status" value="1"/>
</dbReference>